<keyword evidence="2" id="KW-1185">Reference proteome</keyword>
<accession>A0ABR3N4V8</accession>
<comment type="caution">
    <text evidence="1">The sequence shown here is derived from an EMBL/GenBank/DDBJ whole genome shotgun (WGS) entry which is preliminary data.</text>
</comment>
<gene>
    <name evidence="1" type="ORF">QQF64_030917</name>
</gene>
<evidence type="ECO:0000313" key="2">
    <source>
        <dbReference type="Proteomes" id="UP001558613"/>
    </source>
</evidence>
<dbReference type="EMBL" id="JAYMGO010000007">
    <property type="protein sequence ID" value="KAL1271901.1"/>
    <property type="molecule type" value="Genomic_DNA"/>
</dbReference>
<sequence>MHITCTSIHVLLQCDAADDILTVFLTRRPKGETRGRPAATAPSSHDTSKIHKTFPNDFQPFLFRTQSRFCGQTQFLMHIYCPYALSSRKATVVQWQILSLLLAIL</sequence>
<name>A0ABR3N4V8_9TELE</name>
<organism evidence="1 2">
    <name type="scientific">Cirrhinus molitorella</name>
    <name type="common">mud carp</name>
    <dbReference type="NCBI Taxonomy" id="172907"/>
    <lineage>
        <taxon>Eukaryota</taxon>
        <taxon>Metazoa</taxon>
        <taxon>Chordata</taxon>
        <taxon>Craniata</taxon>
        <taxon>Vertebrata</taxon>
        <taxon>Euteleostomi</taxon>
        <taxon>Actinopterygii</taxon>
        <taxon>Neopterygii</taxon>
        <taxon>Teleostei</taxon>
        <taxon>Ostariophysi</taxon>
        <taxon>Cypriniformes</taxon>
        <taxon>Cyprinidae</taxon>
        <taxon>Labeoninae</taxon>
        <taxon>Labeonini</taxon>
        <taxon>Cirrhinus</taxon>
    </lineage>
</organism>
<dbReference type="Proteomes" id="UP001558613">
    <property type="component" value="Unassembled WGS sequence"/>
</dbReference>
<reference evidence="1 2" key="1">
    <citation type="submission" date="2023-09" db="EMBL/GenBank/DDBJ databases">
        <authorList>
            <person name="Wang M."/>
        </authorList>
    </citation>
    <scope>NUCLEOTIDE SEQUENCE [LARGE SCALE GENOMIC DNA]</scope>
    <source>
        <strain evidence="1">GT-2023</strain>
        <tissue evidence="1">Liver</tissue>
    </source>
</reference>
<protein>
    <submittedName>
        <fullName evidence="1">Uncharacterized protein</fullName>
    </submittedName>
</protein>
<proteinExistence type="predicted"/>
<evidence type="ECO:0000313" key="1">
    <source>
        <dbReference type="EMBL" id="KAL1271901.1"/>
    </source>
</evidence>